<dbReference type="Pfam" id="PF08889">
    <property type="entry name" value="WbqC"/>
    <property type="match status" value="1"/>
</dbReference>
<dbReference type="Proteomes" id="UP001209701">
    <property type="component" value="Unassembled WGS sequence"/>
</dbReference>
<proteinExistence type="predicted"/>
<keyword evidence="2" id="KW-1185">Reference proteome</keyword>
<dbReference type="EMBL" id="JAJIRN010000008">
    <property type="protein sequence ID" value="MCV2369884.1"/>
    <property type="molecule type" value="Genomic_DNA"/>
</dbReference>
<protein>
    <submittedName>
        <fullName evidence="1">WbqC family protein</fullName>
    </submittedName>
</protein>
<gene>
    <name evidence="1" type="ORF">LNV07_17515</name>
</gene>
<dbReference type="RefSeq" id="WP_263572479.1">
    <property type="nucleotide sequence ID" value="NZ_JAJIRN010000008.1"/>
</dbReference>
<evidence type="ECO:0000313" key="1">
    <source>
        <dbReference type="EMBL" id="MCV2369884.1"/>
    </source>
</evidence>
<sequence>MKYSIMQPYFFPYLGYYSLIRKSDRFILFDDVQFIRHGWIERNRILKPVEGWQYISVPLEKVSLGTKIDQVRIKSADDWRDRILRQLEHYKKKSPFYAETIEVVKKSIGLDTSSIVELNRNILFETCKYIGIQIHIDVFSTMQLQIEPVNHPGEWALNITKCLAGTEYINPVGGVDIFKQEQFDAAGISISFMGNNLTPYSQRRGLFEPGLSIIDAMMFNEPEQIRALIDDTYLL</sequence>
<reference evidence="1 2" key="1">
    <citation type="submission" date="2021-11" db="EMBL/GenBank/DDBJ databases">
        <authorList>
            <person name="Liang Q."/>
            <person name="Mou H."/>
            <person name="Liu Z."/>
        </authorList>
    </citation>
    <scope>NUCLEOTIDE SEQUENCE [LARGE SCALE GENOMIC DNA]</scope>
    <source>
        <strain evidence="1 2">CHU3</strain>
    </source>
</reference>
<organism evidence="1 2">
    <name type="scientific">Roseateles oligotrophus</name>
    <dbReference type="NCBI Taxonomy" id="1769250"/>
    <lineage>
        <taxon>Bacteria</taxon>
        <taxon>Pseudomonadati</taxon>
        <taxon>Pseudomonadota</taxon>
        <taxon>Betaproteobacteria</taxon>
        <taxon>Burkholderiales</taxon>
        <taxon>Sphaerotilaceae</taxon>
        <taxon>Roseateles</taxon>
    </lineage>
</organism>
<accession>A0ABT2YIJ5</accession>
<dbReference type="InterPro" id="IPR014985">
    <property type="entry name" value="WbqC"/>
</dbReference>
<evidence type="ECO:0000313" key="2">
    <source>
        <dbReference type="Proteomes" id="UP001209701"/>
    </source>
</evidence>
<comment type="caution">
    <text evidence="1">The sequence shown here is derived from an EMBL/GenBank/DDBJ whole genome shotgun (WGS) entry which is preliminary data.</text>
</comment>
<name>A0ABT2YIJ5_9BURK</name>